<evidence type="ECO:0000313" key="2">
    <source>
        <dbReference type="Proteomes" id="UP000054565"/>
    </source>
</evidence>
<organism evidence="1 2">
    <name type="scientific">Coccidioides immitis RMSCC 2394</name>
    <dbReference type="NCBI Taxonomy" id="404692"/>
    <lineage>
        <taxon>Eukaryota</taxon>
        <taxon>Fungi</taxon>
        <taxon>Dikarya</taxon>
        <taxon>Ascomycota</taxon>
        <taxon>Pezizomycotina</taxon>
        <taxon>Eurotiomycetes</taxon>
        <taxon>Eurotiomycetidae</taxon>
        <taxon>Onygenales</taxon>
        <taxon>Onygenaceae</taxon>
        <taxon>Coccidioides</taxon>
    </lineage>
</organism>
<gene>
    <name evidence="1" type="ORF">CIRG_04740</name>
</gene>
<dbReference type="Proteomes" id="UP000054565">
    <property type="component" value="Unassembled WGS sequence"/>
</dbReference>
<sequence length="67" mass="7936">MTEPFQQVRTVKLDSFTYQQRASKEEDEKKRKKKKVQYSVHLFQKKVDAGWDAAPASEILHCLFFES</sequence>
<dbReference type="EMBL" id="DS028095">
    <property type="protein sequence ID" value="KMP05059.1"/>
    <property type="molecule type" value="Genomic_DNA"/>
</dbReference>
<proteinExistence type="predicted"/>
<reference evidence="2" key="1">
    <citation type="journal article" date="2010" name="Genome Res.">
        <title>Population genomic sequencing of Coccidioides fungi reveals recent hybridization and transposon control.</title>
        <authorList>
            <person name="Neafsey D.E."/>
            <person name="Barker B.M."/>
            <person name="Sharpton T.J."/>
            <person name="Stajich J.E."/>
            <person name="Park D.J."/>
            <person name="Whiston E."/>
            <person name="Hung C.-Y."/>
            <person name="McMahan C."/>
            <person name="White J."/>
            <person name="Sykes S."/>
            <person name="Heiman D."/>
            <person name="Young S."/>
            <person name="Zeng Q."/>
            <person name="Abouelleil A."/>
            <person name="Aftuck L."/>
            <person name="Bessette D."/>
            <person name="Brown A."/>
            <person name="FitzGerald M."/>
            <person name="Lui A."/>
            <person name="Macdonald J.P."/>
            <person name="Priest M."/>
            <person name="Orbach M.J."/>
            <person name="Galgiani J.N."/>
            <person name="Kirkland T.N."/>
            <person name="Cole G.T."/>
            <person name="Birren B.W."/>
            <person name="Henn M.R."/>
            <person name="Taylor J.W."/>
            <person name="Rounsley S.D."/>
        </authorList>
    </citation>
    <scope>NUCLEOTIDE SEQUENCE [LARGE SCALE GENOMIC DNA]</scope>
    <source>
        <strain evidence="2">RMSCC 2394</strain>
    </source>
</reference>
<dbReference type="AlphaFoldDB" id="A0A0J6YDE8"/>
<protein>
    <submittedName>
        <fullName evidence="1">Uncharacterized protein</fullName>
    </submittedName>
</protein>
<name>A0A0J6YDE8_COCIT</name>
<evidence type="ECO:0000313" key="1">
    <source>
        <dbReference type="EMBL" id="KMP05059.1"/>
    </source>
</evidence>
<accession>A0A0J6YDE8</accession>